<protein>
    <submittedName>
        <fullName evidence="7">16S rRNA (Cytosine(1402)-N(4))-methyltransferase</fullName>
    </submittedName>
</protein>
<evidence type="ECO:0000256" key="2">
    <source>
        <dbReference type="ARBA" id="ARBA00022552"/>
    </source>
</evidence>
<dbReference type="Pfam" id="PF01795">
    <property type="entry name" value="Methyltransf_5"/>
    <property type="match status" value="1"/>
</dbReference>
<dbReference type="InterPro" id="IPR023397">
    <property type="entry name" value="SAM-dep_MeTrfase_MraW_recog"/>
</dbReference>
<dbReference type="SUPFAM" id="SSF53335">
    <property type="entry name" value="S-adenosyl-L-methionine-dependent methyltransferases"/>
    <property type="match status" value="1"/>
</dbReference>
<dbReference type="GO" id="GO:0070475">
    <property type="term" value="P:rRNA base methylation"/>
    <property type="evidence" value="ECO:0007669"/>
    <property type="project" value="TreeGrafter"/>
</dbReference>
<keyword evidence="2" id="KW-0698">rRNA processing</keyword>
<dbReference type="InterPro" id="IPR002903">
    <property type="entry name" value="RsmH"/>
</dbReference>
<reference evidence="7 8" key="1">
    <citation type="journal article" date="2016" name="Nat. Commun.">
        <title>Thousands of microbial genomes shed light on interconnected biogeochemical processes in an aquifer system.</title>
        <authorList>
            <person name="Anantharaman K."/>
            <person name="Brown C.T."/>
            <person name="Hug L.A."/>
            <person name="Sharon I."/>
            <person name="Castelle C.J."/>
            <person name="Probst A.J."/>
            <person name="Thomas B.C."/>
            <person name="Singh A."/>
            <person name="Wilkins M.J."/>
            <person name="Karaoz U."/>
            <person name="Brodie E.L."/>
            <person name="Williams K.H."/>
            <person name="Hubbard S.S."/>
            <person name="Banfield J.F."/>
        </authorList>
    </citation>
    <scope>NUCLEOTIDE SEQUENCE [LARGE SCALE GENOMIC DNA]</scope>
</reference>
<feature type="region of interest" description="Disordered" evidence="6">
    <location>
        <begin position="131"/>
        <end position="179"/>
    </location>
</feature>
<evidence type="ECO:0000256" key="1">
    <source>
        <dbReference type="ARBA" id="ARBA00010396"/>
    </source>
</evidence>
<comment type="similarity">
    <text evidence="1">Belongs to the methyltransferase superfamily. RsmH family.</text>
</comment>
<evidence type="ECO:0000313" key="7">
    <source>
        <dbReference type="EMBL" id="OGK04416.1"/>
    </source>
</evidence>
<sequence>FNAAKDAPAYTVINTFSESELHRLFRELGEEPRSAAVARAIVAARTQGPIETTGALAAIVAGVCRGDIKAKARIFQALRIAVNGELAALSQTLEAVPQLLRPGGRFAVISYHSLEDRLVKQAFVRLSETTGHGSRLLPGEKHVPKTMERLTRKPVRPSPAEEERNPRARSARLRVAEKL</sequence>
<dbReference type="SUPFAM" id="SSF81799">
    <property type="entry name" value="Putative methyltransferase TM0872, insert domain"/>
    <property type="match status" value="1"/>
</dbReference>
<evidence type="ECO:0000256" key="4">
    <source>
        <dbReference type="ARBA" id="ARBA00022679"/>
    </source>
</evidence>
<gene>
    <name evidence="7" type="ORF">A2519_18605</name>
</gene>
<evidence type="ECO:0000256" key="3">
    <source>
        <dbReference type="ARBA" id="ARBA00022603"/>
    </source>
</evidence>
<dbReference type="GO" id="GO:0071424">
    <property type="term" value="F:rRNA (cytosine-N4-)-methyltransferase activity"/>
    <property type="evidence" value="ECO:0007669"/>
    <property type="project" value="TreeGrafter"/>
</dbReference>
<dbReference type="AlphaFoldDB" id="A0A1F7FD93"/>
<keyword evidence="5" id="KW-0949">S-adenosyl-L-methionine</keyword>
<evidence type="ECO:0000256" key="5">
    <source>
        <dbReference type="ARBA" id="ARBA00022691"/>
    </source>
</evidence>
<organism evidence="7 8">
    <name type="scientific">Candidatus Raymondbacteria bacterium RIFOXYD12_FULL_49_13</name>
    <dbReference type="NCBI Taxonomy" id="1817890"/>
    <lineage>
        <taxon>Bacteria</taxon>
        <taxon>Raymondiibacteriota</taxon>
    </lineage>
</organism>
<feature type="non-terminal residue" evidence="7">
    <location>
        <position position="1"/>
    </location>
</feature>
<evidence type="ECO:0000256" key="6">
    <source>
        <dbReference type="SAM" id="MobiDB-lite"/>
    </source>
</evidence>
<proteinExistence type="inferred from homology"/>
<feature type="compositionally biased region" description="Basic and acidic residues" evidence="6">
    <location>
        <begin position="138"/>
        <end position="151"/>
    </location>
</feature>
<dbReference type="EMBL" id="MFYX01000073">
    <property type="protein sequence ID" value="OGK04416.1"/>
    <property type="molecule type" value="Genomic_DNA"/>
</dbReference>
<accession>A0A1F7FD93</accession>
<name>A0A1F7FD93_UNCRA</name>
<keyword evidence="4 7" id="KW-0808">Transferase</keyword>
<dbReference type="NCBIfam" id="TIGR00006">
    <property type="entry name" value="16S rRNA (cytosine(1402)-N(4))-methyltransferase RsmH"/>
    <property type="match status" value="1"/>
</dbReference>
<comment type="caution">
    <text evidence="7">The sequence shown here is derived from an EMBL/GenBank/DDBJ whole genome shotgun (WGS) entry which is preliminary data.</text>
</comment>
<dbReference type="Proteomes" id="UP000179243">
    <property type="component" value="Unassembled WGS sequence"/>
</dbReference>
<dbReference type="GO" id="GO:0005737">
    <property type="term" value="C:cytoplasm"/>
    <property type="evidence" value="ECO:0007669"/>
    <property type="project" value="TreeGrafter"/>
</dbReference>
<keyword evidence="3 7" id="KW-0489">Methyltransferase</keyword>
<dbReference type="PANTHER" id="PTHR11265:SF0">
    <property type="entry name" value="12S RRNA N4-METHYLCYTIDINE METHYLTRANSFERASE"/>
    <property type="match status" value="1"/>
</dbReference>
<evidence type="ECO:0000313" key="8">
    <source>
        <dbReference type="Proteomes" id="UP000179243"/>
    </source>
</evidence>
<dbReference type="Gene3D" id="3.40.50.150">
    <property type="entry name" value="Vaccinia Virus protein VP39"/>
    <property type="match status" value="1"/>
</dbReference>
<dbReference type="InterPro" id="IPR029063">
    <property type="entry name" value="SAM-dependent_MTases_sf"/>
</dbReference>
<dbReference type="PANTHER" id="PTHR11265">
    <property type="entry name" value="S-ADENOSYL-METHYLTRANSFERASE MRAW"/>
    <property type="match status" value="1"/>
</dbReference>